<gene>
    <name evidence="3" type="primary">dacB</name>
    <name evidence="3" type="ORF">DS909_20010</name>
</gene>
<dbReference type="PRINTS" id="PR00922">
    <property type="entry name" value="DADACBPTASE3"/>
</dbReference>
<evidence type="ECO:0000313" key="3">
    <source>
        <dbReference type="EMBL" id="RBW50838.1"/>
    </source>
</evidence>
<dbReference type="Proteomes" id="UP000252706">
    <property type="component" value="Unassembled WGS sequence"/>
</dbReference>
<dbReference type="PANTHER" id="PTHR30023">
    <property type="entry name" value="D-ALANYL-D-ALANINE CARBOXYPEPTIDASE"/>
    <property type="match status" value="1"/>
</dbReference>
<keyword evidence="2" id="KW-0378">Hydrolase</keyword>
<keyword evidence="3" id="KW-0645">Protease</keyword>
<sequence length="497" mass="53418">MVKQISRRVLLGSLGAFVAHGTAWANAPVRSLRPQARGQAALALAQVGPEDLIAKAGLKGEVAFAVADVKSGSALENVGGATGLPPASVAKALTALYALDVLGGGYQFETRVLATGPIKNGVLKGDLILAGGGDPTLDTTTLAEMARQLKAAGVREVRGAFKVYDGMLPQVHTIDRDQPDHVGYSPGVSGIALNFNRVHFEWKRTSKGYGVTMDARTAKYRPEVAMAQMRVVNRQLPVYTYEETPRIDKWTVARGALGKGGARWLPVRKPALYAGDVFQTMARANGIVLKKVKVVQSLPTSSVLVTHRSAPLERILKAMLKYSNNLTAEMVGMTATAARGKRPSSLKDSASAMSRWAAGKYGMKDTRMVDHSGLGSASRMTPQDLVGALVQVRKAGGLRHMLKPFKMRDSNGRVMSKHPVKVDAKTGTLNFVSGLGGFMTATDGTELAFAIFTADTATRSRIKRADREVPPGARTWNRRSKQLQQKLIERWAVLYGS</sequence>
<evidence type="ECO:0000256" key="1">
    <source>
        <dbReference type="ARBA" id="ARBA00006096"/>
    </source>
</evidence>
<dbReference type="NCBIfam" id="TIGR00666">
    <property type="entry name" value="PBP4"/>
    <property type="match status" value="1"/>
</dbReference>
<comment type="similarity">
    <text evidence="1">Belongs to the peptidase S13 family.</text>
</comment>
<proteinExistence type="inferred from homology"/>
<dbReference type="InterPro" id="IPR000667">
    <property type="entry name" value="Peptidase_S13"/>
</dbReference>
<dbReference type="OrthoDB" id="5372081at2"/>
<keyword evidence="3" id="KW-0121">Carboxypeptidase</keyword>
<comment type="caution">
    <text evidence="3">The sequence shown here is derived from an EMBL/GenBank/DDBJ whole genome shotgun (WGS) entry which is preliminary data.</text>
</comment>
<evidence type="ECO:0000256" key="2">
    <source>
        <dbReference type="ARBA" id="ARBA00022801"/>
    </source>
</evidence>
<dbReference type="Pfam" id="PF02113">
    <property type="entry name" value="Peptidase_S13"/>
    <property type="match status" value="1"/>
</dbReference>
<name>A0A366WL26_9RHOB</name>
<evidence type="ECO:0000313" key="4">
    <source>
        <dbReference type="Proteomes" id="UP000252706"/>
    </source>
</evidence>
<dbReference type="Gene3D" id="3.50.80.20">
    <property type="entry name" value="D-Ala-D-Ala carboxypeptidase C, peptidase S13"/>
    <property type="match status" value="1"/>
</dbReference>
<accession>A0A366WL26</accession>
<dbReference type="GO" id="GO:0000270">
    <property type="term" value="P:peptidoglycan metabolic process"/>
    <property type="evidence" value="ECO:0007669"/>
    <property type="project" value="TreeGrafter"/>
</dbReference>
<dbReference type="SUPFAM" id="SSF56601">
    <property type="entry name" value="beta-lactamase/transpeptidase-like"/>
    <property type="match status" value="1"/>
</dbReference>
<dbReference type="Gene3D" id="3.40.710.10">
    <property type="entry name" value="DD-peptidase/beta-lactamase superfamily"/>
    <property type="match status" value="1"/>
</dbReference>
<dbReference type="AlphaFoldDB" id="A0A366WL26"/>
<dbReference type="PANTHER" id="PTHR30023:SF0">
    <property type="entry name" value="PENICILLIN-SENSITIVE CARBOXYPEPTIDASE A"/>
    <property type="match status" value="1"/>
</dbReference>
<organism evidence="3 4">
    <name type="scientific">Phaeobacter gallaeciensis</name>
    <dbReference type="NCBI Taxonomy" id="60890"/>
    <lineage>
        <taxon>Bacteria</taxon>
        <taxon>Pseudomonadati</taxon>
        <taxon>Pseudomonadota</taxon>
        <taxon>Alphaproteobacteria</taxon>
        <taxon>Rhodobacterales</taxon>
        <taxon>Roseobacteraceae</taxon>
        <taxon>Phaeobacter</taxon>
    </lineage>
</organism>
<protein>
    <submittedName>
        <fullName evidence="3">D-alanyl-D-alanine carboxypeptidase/D-alanyl-D-alanine-endopeptidase</fullName>
    </submittedName>
</protein>
<dbReference type="GO" id="GO:0004185">
    <property type="term" value="F:serine-type carboxypeptidase activity"/>
    <property type="evidence" value="ECO:0007669"/>
    <property type="project" value="InterPro"/>
</dbReference>
<reference evidence="3 4" key="1">
    <citation type="submission" date="2018-07" db="EMBL/GenBank/DDBJ databases">
        <title>Modular assembly of carbohydrate-degrading microbial communities in the ocean.</title>
        <authorList>
            <person name="Enke T.N."/>
            <person name="Datta M.S."/>
            <person name="Schwartzman J.A."/>
            <person name="Cermak N."/>
            <person name="Schmitz D.A."/>
            <person name="Barrere J."/>
            <person name="Cordero O.X."/>
        </authorList>
    </citation>
    <scope>NUCLEOTIDE SEQUENCE [LARGE SCALE GENOMIC DNA]</scope>
    <source>
        <strain evidence="3 4">C3M10</strain>
    </source>
</reference>
<dbReference type="EMBL" id="QOCE01000047">
    <property type="protein sequence ID" value="RBW50838.1"/>
    <property type="molecule type" value="Genomic_DNA"/>
</dbReference>
<dbReference type="InterPro" id="IPR012338">
    <property type="entry name" value="Beta-lactam/transpept-like"/>
</dbReference>
<dbReference type="RefSeq" id="WP_113825341.1">
    <property type="nucleotide sequence ID" value="NZ_QOCE01000047.1"/>
</dbReference>
<dbReference type="GO" id="GO:0006508">
    <property type="term" value="P:proteolysis"/>
    <property type="evidence" value="ECO:0007669"/>
    <property type="project" value="InterPro"/>
</dbReference>